<accession>A0A938XQW9</accession>
<dbReference type="Pfam" id="PF00990">
    <property type="entry name" value="GGDEF"/>
    <property type="match status" value="1"/>
</dbReference>
<dbReference type="InterPro" id="IPR043128">
    <property type="entry name" value="Rev_trsase/Diguanyl_cyclase"/>
</dbReference>
<keyword evidence="3" id="KW-1185">Reference proteome</keyword>
<dbReference type="InterPro" id="IPR000160">
    <property type="entry name" value="GGDEF_dom"/>
</dbReference>
<dbReference type="EMBL" id="JAFBDQ010000002">
    <property type="protein sequence ID" value="MBM7555745.1"/>
    <property type="molecule type" value="Genomic_DNA"/>
</dbReference>
<dbReference type="Proteomes" id="UP000774000">
    <property type="component" value="Unassembled WGS sequence"/>
</dbReference>
<name>A0A938XQW9_9FIRM</name>
<evidence type="ECO:0000313" key="3">
    <source>
        <dbReference type="Proteomes" id="UP000774000"/>
    </source>
</evidence>
<feature type="domain" description="GGDEF" evidence="1">
    <location>
        <begin position="26"/>
        <end position="156"/>
    </location>
</feature>
<reference evidence="2" key="1">
    <citation type="submission" date="2021-01" db="EMBL/GenBank/DDBJ databases">
        <title>Genomic Encyclopedia of Type Strains, Phase IV (KMG-IV): sequencing the most valuable type-strain genomes for metagenomic binning, comparative biology and taxonomic classification.</title>
        <authorList>
            <person name="Goeker M."/>
        </authorList>
    </citation>
    <scope>NUCLEOTIDE SEQUENCE</scope>
    <source>
        <strain evidence="2">DSM 23230</strain>
    </source>
</reference>
<dbReference type="Gene3D" id="3.30.70.270">
    <property type="match status" value="1"/>
</dbReference>
<dbReference type="SUPFAM" id="SSF55073">
    <property type="entry name" value="Nucleotide cyclase"/>
    <property type="match status" value="1"/>
</dbReference>
<dbReference type="PROSITE" id="PS50887">
    <property type="entry name" value="GGDEF"/>
    <property type="match status" value="1"/>
</dbReference>
<comment type="caution">
    <text evidence="2">The sequence shown here is derived from an EMBL/GenBank/DDBJ whole genome shotgun (WGS) entry which is preliminary data.</text>
</comment>
<evidence type="ECO:0000313" key="2">
    <source>
        <dbReference type="EMBL" id="MBM7555745.1"/>
    </source>
</evidence>
<sequence>MGEIPSQEEVKDILKKKLNQAHEKLWSFGFFILSINNLDELVKKYGAKIRSDILENIIAIINNSLREFDKFGMWSDNKIIVIIMNVYRGDLRIIANKYKRIIEAQKMTSDAENVGLSFDIVGSINKVDDNLNSLIKRIKQLLSDKNYYQQAVRIVE</sequence>
<organism evidence="2 3">
    <name type="scientific">Halanaerobacter jeridensis</name>
    <dbReference type="NCBI Taxonomy" id="706427"/>
    <lineage>
        <taxon>Bacteria</taxon>
        <taxon>Bacillati</taxon>
        <taxon>Bacillota</taxon>
        <taxon>Clostridia</taxon>
        <taxon>Halanaerobiales</taxon>
        <taxon>Halobacteroidaceae</taxon>
        <taxon>Halanaerobacter</taxon>
    </lineage>
</organism>
<dbReference type="InterPro" id="IPR029787">
    <property type="entry name" value="Nucleotide_cyclase"/>
</dbReference>
<dbReference type="RefSeq" id="WP_204700463.1">
    <property type="nucleotide sequence ID" value="NZ_JAFBDQ010000002.1"/>
</dbReference>
<proteinExistence type="predicted"/>
<dbReference type="AlphaFoldDB" id="A0A938XQW9"/>
<evidence type="ECO:0000259" key="1">
    <source>
        <dbReference type="PROSITE" id="PS50887"/>
    </source>
</evidence>
<protein>
    <submittedName>
        <fullName evidence="2">GGDEF domain-containing protein</fullName>
    </submittedName>
</protein>
<gene>
    <name evidence="2" type="ORF">JOC47_000570</name>
</gene>